<evidence type="ECO:0000313" key="1">
    <source>
        <dbReference type="EMBL" id="CAF0847157.1"/>
    </source>
</evidence>
<organism evidence="1 3">
    <name type="scientific">Rotaria sordida</name>
    <dbReference type="NCBI Taxonomy" id="392033"/>
    <lineage>
        <taxon>Eukaryota</taxon>
        <taxon>Metazoa</taxon>
        <taxon>Spiralia</taxon>
        <taxon>Gnathifera</taxon>
        <taxon>Rotifera</taxon>
        <taxon>Eurotatoria</taxon>
        <taxon>Bdelloidea</taxon>
        <taxon>Philodinida</taxon>
        <taxon>Philodinidae</taxon>
        <taxon>Rotaria</taxon>
    </lineage>
</organism>
<accession>A0A813VY92</accession>
<dbReference type="EMBL" id="CAJNOL010001434">
    <property type="protein sequence ID" value="CAF1359067.1"/>
    <property type="molecule type" value="Genomic_DNA"/>
</dbReference>
<dbReference type="Proteomes" id="UP000663854">
    <property type="component" value="Unassembled WGS sequence"/>
</dbReference>
<name>A0A813VY92_9BILA</name>
<evidence type="ECO:0000313" key="3">
    <source>
        <dbReference type="Proteomes" id="UP000663854"/>
    </source>
</evidence>
<gene>
    <name evidence="2" type="ORF">JXQ802_LOCUS32520</name>
    <name evidence="1" type="ORF">PYM288_LOCUS6873</name>
</gene>
<dbReference type="Proteomes" id="UP000663870">
    <property type="component" value="Unassembled WGS sequence"/>
</dbReference>
<evidence type="ECO:0000313" key="4">
    <source>
        <dbReference type="Proteomes" id="UP000663870"/>
    </source>
</evidence>
<proteinExistence type="predicted"/>
<dbReference type="EMBL" id="CAJNOH010000079">
    <property type="protein sequence ID" value="CAF0847157.1"/>
    <property type="molecule type" value="Genomic_DNA"/>
</dbReference>
<dbReference type="AlphaFoldDB" id="A0A813VY92"/>
<comment type="caution">
    <text evidence="1">The sequence shown here is derived from an EMBL/GenBank/DDBJ whole genome shotgun (WGS) entry which is preliminary data.</text>
</comment>
<protein>
    <submittedName>
        <fullName evidence="1">Uncharacterized protein</fullName>
    </submittedName>
</protein>
<sequence>MTTKTTITLSPIKRYQGSINLRKRRQTYSLINRKQQMNLSLTTVSIMNSLSTNITTISCEKEILSSMNLPDLVNDILIEQQRRETIVNIATILRKVGDQIDEQLQINNTSSSSSIDHIFGQRTITFIYGLCHVLRFFL</sequence>
<reference evidence="1" key="1">
    <citation type="submission" date="2021-02" db="EMBL/GenBank/DDBJ databases">
        <authorList>
            <person name="Nowell W R."/>
        </authorList>
    </citation>
    <scope>NUCLEOTIDE SEQUENCE</scope>
</reference>
<evidence type="ECO:0000313" key="2">
    <source>
        <dbReference type="EMBL" id="CAF1359067.1"/>
    </source>
</evidence>
<keyword evidence="4" id="KW-1185">Reference proteome</keyword>